<dbReference type="EMBL" id="FLUM01000003">
    <property type="protein sequence ID" value="SBW02338.1"/>
    <property type="molecule type" value="Genomic_DNA"/>
</dbReference>
<evidence type="ECO:0000313" key="11">
    <source>
        <dbReference type="EMBL" id="SBW02338.1"/>
    </source>
</evidence>
<proteinExistence type="predicted"/>
<organism evidence="11">
    <name type="scientific">uncultured Dysgonomonas sp</name>
    <dbReference type="NCBI Taxonomy" id="206096"/>
    <lineage>
        <taxon>Bacteria</taxon>
        <taxon>Pseudomonadati</taxon>
        <taxon>Bacteroidota</taxon>
        <taxon>Bacteroidia</taxon>
        <taxon>Bacteroidales</taxon>
        <taxon>Dysgonomonadaceae</taxon>
        <taxon>Dysgonomonas</taxon>
        <taxon>environmental samples</taxon>
    </lineage>
</organism>
<evidence type="ECO:0000256" key="3">
    <source>
        <dbReference type="ARBA" id="ARBA00022553"/>
    </source>
</evidence>
<dbReference type="Gene3D" id="3.30.565.10">
    <property type="entry name" value="Histidine kinase-like ATPase, C-terminal domain"/>
    <property type="match status" value="1"/>
</dbReference>
<comment type="catalytic activity">
    <reaction evidence="1">
        <text>ATP + protein L-histidine = ADP + protein N-phospho-L-histidine.</text>
        <dbReference type="EC" id="2.7.13.3"/>
    </reaction>
</comment>
<name>A0A212JSL2_9BACT</name>
<evidence type="ECO:0000256" key="4">
    <source>
        <dbReference type="ARBA" id="ARBA00022679"/>
    </source>
</evidence>
<protein>
    <recommendedName>
        <fullName evidence="2">histidine kinase</fullName>
        <ecNumber evidence="2">2.7.13.3</ecNumber>
    </recommendedName>
</protein>
<keyword evidence="9" id="KW-0472">Membrane</keyword>
<feature type="transmembrane region" description="Helical" evidence="9">
    <location>
        <begin position="12"/>
        <end position="34"/>
    </location>
</feature>
<keyword evidence="6" id="KW-0418">Kinase</keyword>
<gene>
    <name evidence="11" type="ORF">KL86DYS1_30270</name>
</gene>
<evidence type="ECO:0000256" key="8">
    <source>
        <dbReference type="ARBA" id="ARBA00023012"/>
    </source>
</evidence>
<dbReference type="GO" id="GO:0005524">
    <property type="term" value="F:ATP binding"/>
    <property type="evidence" value="ECO:0007669"/>
    <property type="project" value="UniProtKB-KW"/>
</dbReference>
<keyword evidence="9" id="KW-1133">Transmembrane helix</keyword>
<keyword evidence="4" id="KW-0808">Transferase</keyword>
<evidence type="ECO:0000256" key="7">
    <source>
        <dbReference type="ARBA" id="ARBA00022840"/>
    </source>
</evidence>
<dbReference type="InterPro" id="IPR003594">
    <property type="entry name" value="HATPase_dom"/>
</dbReference>
<feature type="domain" description="Histidine kinase" evidence="10">
    <location>
        <begin position="181"/>
        <end position="383"/>
    </location>
</feature>
<keyword evidence="8" id="KW-0902">Two-component regulatory system</keyword>
<accession>A0A212JSL2</accession>
<dbReference type="InterPro" id="IPR036890">
    <property type="entry name" value="HATPase_C_sf"/>
</dbReference>
<keyword evidence="7" id="KW-0067">ATP-binding</keyword>
<dbReference type="PRINTS" id="PR00344">
    <property type="entry name" value="BCTRLSENSOR"/>
</dbReference>
<dbReference type="PANTHER" id="PTHR43065">
    <property type="entry name" value="SENSOR HISTIDINE KINASE"/>
    <property type="match status" value="1"/>
</dbReference>
<dbReference type="PANTHER" id="PTHR43065:SF10">
    <property type="entry name" value="PEROXIDE STRESS-ACTIVATED HISTIDINE KINASE MAK3"/>
    <property type="match status" value="1"/>
</dbReference>
<dbReference type="InterPro" id="IPR005467">
    <property type="entry name" value="His_kinase_dom"/>
</dbReference>
<evidence type="ECO:0000256" key="2">
    <source>
        <dbReference type="ARBA" id="ARBA00012438"/>
    </source>
</evidence>
<evidence type="ECO:0000259" key="10">
    <source>
        <dbReference type="PROSITE" id="PS50109"/>
    </source>
</evidence>
<keyword evidence="3" id="KW-0597">Phosphoprotein</keyword>
<evidence type="ECO:0000256" key="5">
    <source>
        <dbReference type="ARBA" id="ARBA00022741"/>
    </source>
</evidence>
<dbReference type="Pfam" id="PF02518">
    <property type="entry name" value="HATPase_c"/>
    <property type="match status" value="1"/>
</dbReference>
<dbReference type="SMART" id="SM00387">
    <property type="entry name" value="HATPase_c"/>
    <property type="match status" value="1"/>
</dbReference>
<evidence type="ECO:0000256" key="1">
    <source>
        <dbReference type="ARBA" id="ARBA00000085"/>
    </source>
</evidence>
<dbReference type="PROSITE" id="PS50109">
    <property type="entry name" value="HIS_KIN"/>
    <property type="match status" value="1"/>
</dbReference>
<evidence type="ECO:0000256" key="9">
    <source>
        <dbReference type="SAM" id="Phobius"/>
    </source>
</evidence>
<keyword evidence="9" id="KW-0812">Transmembrane</keyword>
<dbReference type="GO" id="GO:0000160">
    <property type="term" value="P:phosphorelay signal transduction system"/>
    <property type="evidence" value="ECO:0007669"/>
    <property type="project" value="UniProtKB-KW"/>
</dbReference>
<evidence type="ECO:0000256" key="6">
    <source>
        <dbReference type="ARBA" id="ARBA00022777"/>
    </source>
</evidence>
<dbReference type="RefSeq" id="WP_296942015.1">
    <property type="nucleotide sequence ID" value="NZ_LT599032.1"/>
</dbReference>
<dbReference type="SUPFAM" id="SSF55874">
    <property type="entry name" value="ATPase domain of HSP90 chaperone/DNA topoisomerase II/histidine kinase"/>
    <property type="match status" value="1"/>
</dbReference>
<dbReference type="AlphaFoldDB" id="A0A212JSL2"/>
<feature type="transmembrane region" description="Helical" evidence="9">
    <location>
        <begin position="143"/>
        <end position="164"/>
    </location>
</feature>
<dbReference type="EC" id="2.7.13.3" evidence="2"/>
<sequence>MKIFENNKLLLRYILIIAAIIIAFGSLIVSHYLVKDLSKEERNKIEIWAEATKEMASNNENLNMNLVIQILKSNTTIPVILYDKKDNYYTSTNIELPETGEQEFLKQQSRAFEKRHKPIVIEVEDFDQYVYYDDSYTLKRLQLYPYVQVSVLIIFMITAFFALFTTMRMEQDRLWVGLSKETAHQLGTPISSLLAWLEYLKLKNADQSILLDMEKDVNRLQMITDRFSKIGSAPSLERKDINEIVTQSITYLEKRISKKVIFELRLSATPLYANVSEPLLSWVIENLTKNAVDAMEGQGEIIYTLSDKGKIISLDIRDTGKGIPKSKFKTIFSPGFTTKKRGWGLGLSLAKRIIESYHRGKIYVKSSEIGVGTTFCIELKRSN</sequence>
<keyword evidence="5" id="KW-0547">Nucleotide-binding</keyword>
<reference evidence="11" key="1">
    <citation type="submission" date="2016-04" db="EMBL/GenBank/DDBJ databases">
        <authorList>
            <person name="Evans L.H."/>
            <person name="Alamgir A."/>
            <person name="Owens N."/>
            <person name="Weber N.D."/>
            <person name="Virtaneva K."/>
            <person name="Barbian K."/>
            <person name="Babar A."/>
            <person name="Rosenke K."/>
        </authorList>
    </citation>
    <scope>NUCLEOTIDE SEQUENCE</scope>
    <source>
        <strain evidence="11">86-1</strain>
    </source>
</reference>
<dbReference type="InterPro" id="IPR004358">
    <property type="entry name" value="Sig_transdc_His_kin-like_C"/>
</dbReference>
<dbReference type="GO" id="GO:0004673">
    <property type="term" value="F:protein histidine kinase activity"/>
    <property type="evidence" value="ECO:0007669"/>
    <property type="project" value="UniProtKB-EC"/>
</dbReference>